<protein>
    <recommendedName>
        <fullName evidence="8">NWD NACHT-NTPase N-terminal domain-containing protein</fullName>
    </recommendedName>
</protein>
<evidence type="ECO:0000313" key="6">
    <source>
        <dbReference type="EMBL" id="KAF2148220.1"/>
    </source>
</evidence>
<dbReference type="PROSITE" id="PS50297">
    <property type="entry name" value="ANK_REP_REGION"/>
    <property type="match status" value="4"/>
</dbReference>
<dbReference type="SUPFAM" id="SSF52540">
    <property type="entry name" value="P-loop containing nucleoside triphosphate hydrolases"/>
    <property type="match status" value="1"/>
</dbReference>
<feature type="compositionally biased region" description="Basic residues" evidence="3">
    <location>
        <begin position="1"/>
        <end position="11"/>
    </location>
</feature>
<feature type="region of interest" description="Disordered" evidence="3">
    <location>
        <begin position="1547"/>
        <end position="1585"/>
    </location>
</feature>
<evidence type="ECO:0000256" key="2">
    <source>
        <dbReference type="PROSITE-ProRule" id="PRU00023"/>
    </source>
</evidence>
<sequence>MTKLKKRRSGHGHGFFGFFNKSEPDVSNDNSPTASGPKDSNDDSRKSSPARDSPQIGQTKLDQAIQNSGDISNKLWNGAYTNIQSGDAGLVETYEVILTRQLQVEGAIASTTAQITNVFAGVTPEVRQAKMKAVTQTVLESAGSSADSYINKGALGAASAVTTLNSLVGGMLASYPPAALAWSGVCTILPMLVGPLKAAGELKDGLDYVIRRMEWFMSLARVLLRENWEHDSAFNQFHGQLYRRVQGLYQALLTYVMQAVCWSYHTTVAAAIKKGLKGMVSPDEWKAQLKSVQALEGGVRQDISQYNQTGSLNMLVHIEASTGRLNSIADDLHHLFQTQNTLIEAQDRKDQEVKKKAHHESIGKFKTSAYEEFLYSIPERVDGTCEWFRQNTLFKDWISNAKLAAMLLTAEPGSGKTVLAKHLVQEALRQHITPEPVILYYFFKDVVGQKELHIALCAILHQLLSQKPELLQYCMDDIDIAGNRLYSDAITLWKVFKICCANAGPEPIVCVFDALDECESAGCDALIRNVRSILEQTDAAQGDNDVKFFFTSPALPRIVQKFSTRGADVVRLDGDSKDIKDSIRNEIGLVMEHRLTQLSGEKGYDDRRQDLIRKGLMPLIDDPGILINEDAYPLAPQLVQRTGEAGRTYLWIDLVFKVLEDTWDDSEEDLERLVKAPPNIFEAYEKLLSRIPDQHKSSVRIMLQLILVAQRPLTITEMSIAMKMATHIGGSDEKRVVGSDDSFKKWINQTCGFFITIYDQRLYLVHHTAKAFLLAPQSEESGNLNDTASSQAQSGEWHGFINIQQAHAMMAGSCISYLSLTQFKLPNTLTEVDEFLSTHDKPLWHRPYRSVTDAPIFQRRRFLHYTCGNWLEHFRLSQVLEGSPVSVKNDIEQRFQSPYMTLFEEKVYPRIWWLQVMRVLKPRVFSDFDGPRGSNKRMYERLHSQLRFSTPKIAVIFGHIRLLQSALGSTNAGEPGGNSSRDECQKLIQWSITKGSASSLETLLAVGSSVDEDQLLEEAAANGHPEIVDLLLTRGNHTRVPDIVQLAESATVDSAPERFLRTLKHMVELSGIGPPKLLQYAANARFETFDGLDEGYWKSMLPPSGSASQGSDLANDAFFVDAYNSSFIKFVLDQCPPIQREPHDHVHSYPLCSDPALINNLAFLLHAGVYSSPSKTGDYQWSMPWAMNVAVRANNTLAIRLLFMFGQHLEAKMDTGQTFLHVACDTVAVDACRTLLELGADANAQDKVGFTPAHAASMTPEPVFLAEKLLHKKRQHGDACAMLFLLRSHGAELDKADRPGRTPLHMACWEEGCPEAVSFLLAAGANSNATTRDGRVPLHVAAAHGNIACAKALIDPEGKADFSQLPAHVELQAEERQGMTPLHIAAMGGEWRMVEYLLRFPISPDGRPRPPENVRQTLTPLLLTCIPFPDRKSKADDIDESLGFLDDNDKAQRQAVAWNNRYRVVYYLLAKGAAREGIISYQGSKDDETLPTPLQMLQKHGEAPAIEALLQKWPAVDPLEEEAEPKDPGMDPEWLQEHANEMELYEGVISDDDEHDFKKRVEEPETHSRDNDASSTFSQYIETKF</sequence>
<dbReference type="Proteomes" id="UP000799439">
    <property type="component" value="Unassembled WGS sequence"/>
</dbReference>
<evidence type="ECO:0000256" key="1">
    <source>
        <dbReference type="ARBA" id="ARBA00022737"/>
    </source>
</evidence>
<dbReference type="InterPro" id="IPR036770">
    <property type="entry name" value="Ankyrin_rpt-contain_sf"/>
</dbReference>
<feature type="repeat" description="ANK" evidence="2">
    <location>
        <begin position="1299"/>
        <end position="1332"/>
    </location>
</feature>
<dbReference type="Pfam" id="PF12796">
    <property type="entry name" value="Ank_2"/>
    <property type="match status" value="2"/>
</dbReference>
<feature type="region of interest" description="Disordered" evidence="3">
    <location>
        <begin position="1"/>
        <end position="64"/>
    </location>
</feature>
<feature type="compositionally biased region" description="Polar residues" evidence="3">
    <location>
        <begin position="1573"/>
        <end position="1585"/>
    </location>
</feature>
<dbReference type="Pfam" id="PF17100">
    <property type="entry name" value="NACHT_N"/>
    <property type="match status" value="1"/>
</dbReference>
<dbReference type="PANTHER" id="PTHR10039:SF16">
    <property type="entry name" value="GPI INOSITOL-DEACYLASE"/>
    <property type="match status" value="1"/>
</dbReference>
<gene>
    <name evidence="6" type="ORF">K461DRAFT_297653</name>
</gene>
<dbReference type="EMBL" id="ML996093">
    <property type="protein sequence ID" value="KAF2148220.1"/>
    <property type="molecule type" value="Genomic_DNA"/>
</dbReference>
<evidence type="ECO:0008006" key="8">
    <source>
        <dbReference type="Google" id="ProtNLM"/>
    </source>
</evidence>
<keyword evidence="1" id="KW-0677">Repeat</keyword>
<feature type="compositionally biased region" description="Polar residues" evidence="3">
    <location>
        <begin position="25"/>
        <end position="34"/>
    </location>
</feature>
<feature type="domain" description="NWD NACHT-NTPase N-terminal" evidence="4">
    <location>
        <begin position="74"/>
        <end position="302"/>
    </location>
</feature>
<name>A0A9P4ITH0_9PEZI</name>
<dbReference type="SMART" id="SM00248">
    <property type="entry name" value="ANK"/>
    <property type="match status" value="6"/>
</dbReference>
<keyword evidence="2" id="KW-0040">ANK repeat</keyword>
<dbReference type="InterPro" id="IPR027417">
    <property type="entry name" value="P-loop_NTPase"/>
</dbReference>
<dbReference type="OrthoDB" id="538223at2759"/>
<dbReference type="PROSITE" id="PS50088">
    <property type="entry name" value="ANK_REPEAT"/>
    <property type="match status" value="4"/>
</dbReference>
<dbReference type="Pfam" id="PF24883">
    <property type="entry name" value="NPHP3_N"/>
    <property type="match status" value="1"/>
</dbReference>
<dbReference type="Gene3D" id="1.25.40.20">
    <property type="entry name" value="Ankyrin repeat-containing domain"/>
    <property type="match status" value="1"/>
</dbReference>
<evidence type="ECO:0000313" key="7">
    <source>
        <dbReference type="Proteomes" id="UP000799439"/>
    </source>
</evidence>
<feature type="repeat" description="ANK" evidence="2">
    <location>
        <begin position="1333"/>
        <end position="1355"/>
    </location>
</feature>
<feature type="repeat" description="ANK" evidence="2">
    <location>
        <begin position="1215"/>
        <end position="1247"/>
    </location>
</feature>
<dbReference type="InterPro" id="IPR031359">
    <property type="entry name" value="NACHT_N"/>
</dbReference>
<keyword evidence="7" id="KW-1185">Reference proteome</keyword>
<dbReference type="InterPro" id="IPR002110">
    <property type="entry name" value="Ankyrin_rpt"/>
</dbReference>
<comment type="caution">
    <text evidence="6">The sequence shown here is derived from an EMBL/GenBank/DDBJ whole genome shotgun (WGS) entry which is preliminary data.</text>
</comment>
<feature type="compositionally biased region" description="Polar residues" evidence="3">
    <location>
        <begin position="55"/>
        <end position="64"/>
    </location>
</feature>
<dbReference type="Gene3D" id="3.40.50.300">
    <property type="entry name" value="P-loop containing nucleotide triphosphate hydrolases"/>
    <property type="match status" value="1"/>
</dbReference>
<evidence type="ECO:0000259" key="5">
    <source>
        <dbReference type="Pfam" id="PF24883"/>
    </source>
</evidence>
<accession>A0A9P4ITH0</accession>
<proteinExistence type="predicted"/>
<organism evidence="6 7">
    <name type="scientific">Myriangium duriaei CBS 260.36</name>
    <dbReference type="NCBI Taxonomy" id="1168546"/>
    <lineage>
        <taxon>Eukaryota</taxon>
        <taxon>Fungi</taxon>
        <taxon>Dikarya</taxon>
        <taxon>Ascomycota</taxon>
        <taxon>Pezizomycotina</taxon>
        <taxon>Dothideomycetes</taxon>
        <taxon>Dothideomycetidae</taxon>
        <taxon>Myriangiales</taxon>
        <taxon>Myriangiaceae</taxon>
        <taxon>Myriangium</taxon>
    </lineage>
</organism>
<feature type="domain" description="Nephrocystin 3-like N-terminal" evidence="5">
    <location>
        <begin position="383"/>
        <end position="552"/>
    </location>
</feature>
<dbReference type="InterPro" id="IPR056884">
    <property type="entry name" value="NPHP3-like_N"/>
</dbReference>
<feature type="compositionally biased region" description="Basic and acidic residues" evidence="3">
    <location>
        <begin position="1555"/>
        <end position="1572"/>
    </location>
</feature>
<evidence type="ECO:0000256" key="3">
    <source>
        <dbReference type="SAM" id="MobiDB-lite"/>
    </source>
</evidence>
<reference evidence="6" key="1">
    <citation type="journal article" date="2020" name="Stud. Mycol.">
        <title>101 Dothideomycetes genomes: a test case for predicting lifestyles and emergence of pathogens.</title>
        <authorList>
            <person name="Haridas S."/>
            <person name="Albert R."/>
            <person name="Binder M."/>
            <person name="Bloem J."/>
            <person name="Labutti K."/>
            <person name="Salamov A."/>
            <person name="Andreopoulos B."/>
            <person name="Baker S."/>
            <person name="Barry K."/>
            <person name="Bills G."/>
            <person name="Bluhm B."/>
            <person name="Cannon C."/>
            <person name="Castanera R."/>
            <person name="Culley D."/>
            <person name="Daum C."/>
            <person name="Ezra D."/>
            <person name="Gonzalez J."/>
            <person name="Henrissat B."/>
            <person name="Kuo A."/>
            <person name="Liang C."/>
            <person name="Lipzen A."/>
            <person name="Lutzoni F."/>
            <person name="Magnuson J."/>
            <person name="Mondo S."/>
            <person name="Nolan M."/>
            <person name="Ohm R."/>
            <person name="Pangilinan J."/>
            <person name="Park H.-J."/>
            <person name="Ramirez L."/>
            <person name="Alfaro M."/>
            <person name="Sun H."/>
            <person name="Tritt A."/>
            <person name="Yoshinaga Y."/>
            <person name="Zwiers L.-H."/>
            <person name="Turgeon B."/>
            <person name="Goodwin S."/>
            <person name="Spatafora J."/>
            <person name="Crous P."/>
            <person name="Grigoriev I."/>
        </authorList>
    </citation>
    <scope>NUCLEOTIDE SEQUENCE</scope>
    <source>
        <strain evidence="6">CBS 260.36</strain>
    </source>
</reference>
<dbReference type="PANTHER" id="PTHR10039">
    <property type="entry name" value="AMELOGENIN"/>
    <property type="match status" value="1"/>
</dbReference>
<feature type="repeat" description="ANK" evidence="2">
    <location>
        <begin position="1377"/>
        <end position="1409"/>
    </location>
</feature>
<evidence type="ECO:0000259" key="4">
    <source>
        <dbReference type="Pfam" id="PF17100"/>
    </source>
</evidence>
<dbReference type="SUPFAM" id="SSF48403">
    <property type="entry name" value="Ankyrin repeat"/>
    <property type="match status" value="2"/>
</dbReference>